<dbReference type="InterPro" id="IPR015943">
    <property type="entry name" value="WD40/YVTN_repeat-like_dom_sf"/>
</dbReference>
<protein>
    <submittedName>
        <fullName evidence="1">Dehydrogenase</fullName>
    </submittedName>
</protein>
<keyword evidence="2" id="KW-1185">Reference proteome</keyword>
<dbReference type="PANTHER" id="PTHR34512">
    <property type="entry name" value="CELL SURFACE PROTEIN"/>
    <property type="match status" value="1"/>
</dbReference>
<reference evidence="1 2" key="1">
    <citation type="submission" date="2018-11" db="EMBL/GenBank/DDBJ databases">
        <authorList>
            <person name="Na S.W."/>
            <person name="Baik M."/>
        </authorList>
    </citation>
    <scope>NUCLEOTIDE SEQUENCE [LARGE SCALE GENOMIC DNA]</scope>
    <source>
        <strain evidence="1 2">E39</strain>
    </source>
</reference>
<accession>A0A5P8E866</accession>
<sequence length="516" mass="57256">MHKIIFALSLCAITLCSCNLGLKKGDNDNSDIQVITALPDQPMPSAGEIDYTVEIADSTSSGELSTLENLYDNATGWFTFRGSAHRDAPIAGKVKGTPSKIVCDWTFRTDMKGDWGGGSGWNGQPVYVEWHDTMLTKFRQTSPGLTPQFGKRELIVGSLAGKVYFLNFDNGEASRQPIDVVNPVKGSVSLDPAMNGSLYVGHGFPGPEPFGHLAINLCDHTIAYYFGRDKKAYRGWSTYDSSPVAAGQFLFWPGENGSIYKYTRSGNGQLKMHSILRYRVKDAPNSVLGTENSMCIFRNYGYIGDNNGHIICINLNNMHVIWHYDNHDDTDGSIVCETDDTDHPFIYTANEIDVRGDTGTCHFVKLDALNGQKVWEQKIPCTKRMIGKKHFDGGLYCTPLIGHGNCEGMIFASICQPNDSKNADFIAFSKQTGQIIYRIPMDFFAWSSPVAFYNERQELFIVVGDSSGRLYLINGKSGDVIFKEVLGDNFESSPIVKDNMFAVGSRGNRIMRFHVE</sequence>
<dbReference type="KEGG" id="alq:C7Y71_009255"/>
<dbReference type="EMBL" id="CP033459">
    <property type="protein sequence ID" value="QFQ13181.1"/>
    <property type="molecule type" value="Genomic_DNA"/>
</dbReference>
<dbReference type="InterPro" id="IPR011047">
    <property type="entry name" value="Quinoprotein_ADH-like_sf"/>
</dbReference>
<dbReference type="AlphaFoldDB" id="A0A5P8E866"/>
<evidence type="ECO:0000313" key="2">
    <source>
        <dbReference type="Proteomes" id="UP000249375"/>
    </source>
</evidence>
<dbReference type="Gene3D" id="2.130.10.10">
    <property type="entry name" value="YVTN repeat-like/Quinoprotein amine dehydrogenase"/>
    <property type="match status" value="2"/>
</dbReference>
<dbReference type="SUPFAM" id="SSF75011">
    <property type="entry name" value="3-carboxy-cis,cis-mucoante lactonizing enzyme"/>
    <property type="match status" value="1"/>
</dbReference>
<organism evidence="1 2">
    <name type="scientific">Pseudoprevotella muciniphila</name>
    <dbReference type="NCBI Taxonomy" id="2133944"/>
    <lineage>
        <taxon>Bacteria</taxon>
        <taxon>Pseudomonadati</taxon>
        <taxon>Bacteroidota</taxon>
        <taxon>Bacteroidia</taxon>
        <taxon>Bacteroidales</taxon>
        <taxon>Prevotellaceae</taxon>
        <taxon>Pseudoprevotella</taxon>
    </lineage>
</organism>
<name>A0A5P8E866_9BACT</name>
<evidence type="ECO:0000313" key="1">
    <source>
        <dbReference type="EMBL" id="QFQ13181.1"/>
    </source>
</evidence>
<proteinExistence type="predicted"/>
<gene>
    <name evidence="1" type="ORF">C7Y71_009255</name>
</gene>
<dbReference type="SUPFAM" id="SSF50998">
    <property type="entry name" value="Quinoprotein alcohol dehydrogenase-like"/>
    <property type="match status" value="1"/>
</dbReference>
<dbReference type="PROSITE" id="PS51257">
    <property type="entry name" value="PROKAR_LIPOPROTEIN"/>
    <property type="match status" value="1"/>
</dbReference>
<dbReference type="Proteomes" id="UP000249375">
    <property type="component" value="Chromosome"/>
</dbReference>
<dbReference type="PANTHER" id="PTHR34512:SF30">
    <property type="entry name" value="OUTER MEMBRANE PROTEIN ASSEMBLY FACTOR BAMB"/>
    <property type="match status" value="1"/>
</dbReference>